<reference evidence="1 2" key="1">
    <citation type="submission" date="2016-07" db="EMBL/GenBank/DDBJ databases">
        <title>Pervasive Adenine N6-methylation of Active Genes in Fungi.</title>
        <authorList>
            <consortium name="DOE Joint Genome Institute"/>
            <person name="Mondo S.J."/>
            <person name="Dannebaum R.O."/>
            <person name="Kuo R.C."/>
            <person name="Labutti K."/>
            <person name="Haridas S."/>
            <person name="Kuo A."/>
            <person name="Salamov A."/>
            <person name="Ahrendt S.R."/>
            <person name="Lipzen A."/>
            <person name="Sullivan W."/>
            <person name="Andreopoulos W.B."/>
            <person name="Clum A."/>
            <person name="Lindquist E."/>
            <person name="Daum C."/>
            <person name="Ramamoorthy G.K."/>
            <person name="Gryganskyi A."/>
            <person name="Culley D."/>
            <person name="Magnuson J.K."/>
            <person name="James T.Y."/>
            <person name="O'Malley M.A."/>
            <person name="Stajich J.E."/>
            <person name="Spatafora J.W."/>
            <person name="Visel A."/>
            <person name="Grigoriev I.V."/>
        </authorList>
    </citation>
    <scope>NUCLEOTIDE SEQUENCE [LARGE SCALE GENOMIC DNA]</scope>
    <source>
        <strain evidence="1 2">JEL800</strain>
    </source>
</reference>
<organism evidence="1 2">
    <name type="scientific">Rhizoclosmatium globosum</name>
    <dbReference type="NCBI Taxonomy" id="329046"/>
    <lineage>
        <taxon>Eukaryota</taxon>
        <taxon>Fungi</taxon>
        <taxon>Fungi incertae sedis</taxon>
        <taxon>Chytridiomycota</taxon>
        <taxon>Chytridiomycota incertae sedis</taxon>
        <taxon>Chytridiomycetes</taxon>
        <taxon>Chytridiales</taxon>
        <taxon>Chytriomycetaceae</taxon>
        <taxon>Rhizoclosmatium</taxon>
    </lineage>
</organism>
<evidence type="ECO:0000313" key="1">
    <source>
        <dbReference type="EMBL" id="ORY33573.1"/>
    </source>
</evidence>
<comment type="caution">
    <text evidence="1">The sequence shown here is derived from an EMBL/GenBank/DDBJ whole genome shotgun (WGS) entry which is preliminary data.</text>
</comment>
<dbReference type="Proteomes" id="UP000193642">
    <property type="component" value="Unassembled WGS sequence"/>
</dbReference>
<evidence type="ECO:0000313" key="2">
    <source>
        <dbReference type="Proteomes" id="UP000193642"/>
    </source>
</evidence>
<sequence>MQTAQCPFCKAKPKRISLSSRINMRVCYQCLQYVQMSQFGSQTDSIIIVSRWICLELLGKSFTTSECPFLALYLIAQLLLAAGVTCLS</sequence>
<name>A0A1Y2BFI9_9FUNG</name>
<gene>
    <name evidence="1" type="ORF">BCR33DRAFT_519250</name>
</gene>
<dbReference type="AlphaFoldDB" id="A0A1Y2BFI9"/>
<dbReference type="EMBL" id="MCGO01000067">
    <property type="protein sequence ID" value="ORY33573.1"/>
    <property type="molecule type" value="Genomic_DNA"/>
</dbReference>
<accession>A0A1Y2BFI9</accession>
<proteinExistence type="predicted"/>
<keyword evidence="2" id="KW-1185">Reference proteome</keyword>
<protein>
    <submittedName>
        <fullName evidence="1">Uncharacterized protein</fullName>
    </submittedName>
</protein>